<dbReference type="RefSeq" id="WP_016057790.1">
    <property type="nucleotide sequence ID" value="NZ_CP020085.1"/>
</dbReference>
<dbReference type="InterPro" id="IPR019294">
    <property type="entry name" value="Translation_reg_Com"/>
</dbReference>
<dbReference type="EMBL" id="CP071491">
    <property type="protein sequence ID" value="QSX17234.1"/>
    <property type="molecule type" value="Genomic_DNA"/>
</dbReference>
<dbReference type="GO" id="GO:0003677">
    <property type="term" value="F:DNA binding"/>
    <property type="evidence" value="ECO:0007669"/>
    <property type="project" value="UniProtKB-KW"/>
</dbReference>
<evidence type="ECO:0000313" key="3">
    <source>
        <dbReference type="EMBL" id="QSX17938.1"/>
    </source>
</evidence>
<reference evidence="2" key="1">
    <citation type="submission" date="2021-03" db="EMBL/GenBank/DDBJ databases">
        <title>Characterization of a novel Integrative Conjugative Element in Glaesserella parasuis.</title>
        <authorList>
            <person name="Hu G."/>
            <person name="Sun H."/>
        </authorList>
    </citation>
    <scope>NUCLEOTIDE SEQUENCE</scope>
    <source>
        <strain evidence="2">GHP1807</strain>
    </source>
</reference>
<dbReference type="EMBL" id="CP071491">
    <property type="protein sequence ID" value="QSX17513.1"/>
    <property type="molecule type" value="Genomic_DNA"/>
</dbReference>
<organism evidence="2 4">
    <name type="scientific">Glaesserella parasuis</name>
    <name type="common">Haemophilus parasuis</name>
    <dbReference type="NCBI Taxonomy" id="738"/>
    <lineage>
        <taxon>Bacteria</taxon>
        <taxon>Pseudomonadati</taxon>
        <taxon>Pseudomonadota</taxon>
        <taxon>Gammaproteobacteria</taxon>
        <taxon>Pasteurellales</taxon>
        <taxon>Pasteurellaceae</taxon>
        <taxon>Glaesserella</taxon>
    </lineage>
</organism>
<dbReference type="EMBL" id="CP071491">
    <property type="protein sequence ID" value="QSX17938.1"/>
    <property type="molecule type" value="Genomic_DNA"/>
</dbReference>
<keyword evidence="2" id="KW-0238">DNA-binding</keyword>
<evidence type="ECO:0000313" key="1">
    <source>
        <dbReference type="EMBL" id="QSX17234.1"/>
    </source>
</evidence>
<proteinExistence type="predicted"/>
<evidence type="ECO:0000313" key="2">
    <source>
        <dbReference type="EMBL" id="QSX17513.1"/>
    </source>
</evidence>
<sequence>MQKKEFRCRCCDKLLAIAVAVTQLEIKCVRCKAINKF</sequence>
<dbReference type="Proteomes" id="UP000662736">
    <property type="component" value="Chromosome"/>
</dbReference>
<evidence type="ECO:0000313" key="4">
    <source>
        <dbReference type="Proteomes" id="UP000662736"/>
    </source>
</evidence>
<name>A0AAX1M681_GLAPU</name>
<accession>A0AAX1M681</accession>
<gene>
    <name evidence="1" type="ORF">J1G54_01250</name>
    <name evidence="2" type="ORF">J1G54_02900</name>
    <name evidence="3" type="ORF">J1G54_05360</name>
</gene>
<dbReference type="AlphaFoldDB" id="A0AAX1M681"/>
<protein>
    <submittedName>
        <fullName evidence="2">Com family DNA-binding transcriptional regulator</fullName>
    </submittedName>
</protein>
<dbReference type="Pfam" id="PF10122">
    <property type="entry name" value="Zn_ribbon_Com"/>
    <property type="match status" value="1"/>
</dbReference>